<dbReference type="InterPro" id="IPR008030">
    <property type="entry name" value="NmrA-like"/>
</dbReference>
<feature type="domain" description="NmrA-like" evidence="1">
    <location>
        <begin position="13"/>
        <end position="231"/>
    </location>
</feature>
<dbReference type="Gene3D" id="3.40.50.720">
    <property type="entry name" value="NAD(P)-binding Rossmann-like Domain"/>
    <property type="match status" value="1"/>
</dbReference>
<proteinExistence type="predicted"/>
<organism evidence="2 3">
    <name type="scientific">Ensifer canadensis</name>
    <dbReference type="NCBI Taxonomy" id="555315"/>
    <lineage>
        <taxon>Bacteria</taxon>
        <taxon>Pseudomonadati</taxon>
        <taxon>Pseudomonadota</taxon>
        <taxon>Alphaproteobacteria</taxon>
        <taxon>Hyphomicrobiales</taxon>
        <taxon>Rhizobiaceae</taxon>
        <taxon>Sinorhizobium/Ensifer group</taxon>
        <taxon>Ensifer</taxon>
    </lineage>
</organism>
<reference evidence="2 3" key="1">
    <citation type="submission" date="2020-01" db="EMBL/GenBank/DDBJ databases">
        <title>Draft genome assembly of Ensifer adhaerens T173.</title>
        <authorList>
            <person name="Craig J.E."/>
            <person name="Stinchcombe J.R."/>
        </authorList>
    </citation>
    <scope>NUCLEOTIDE SEQUENCE [LARGE SCALE GENOMIC DNA]</scope>
    <source>
        <strain evidence="2 3">T173</strain>
    </source>
</reference>
<keyword evidence="3" id="KW-1185">Reference proteome</keyword>
<comment type="caution">
    <text evidence="2">The sequence shown here is derived from an EMBL/GenBank/DDBJ whole genome shotgun (WGS) entry which is preliminary data.</text>
</comment>
<dbReference type="PANTHER" id="PTHR43162">
    <property type="match status" value="1"/>
</dbReference>
<accession>A0AAW4FN29</accession>
<dbReference type="InterPro" id="IPR051604">
    <property type="entry name" value="Ergot_Alk_Oxidoreductase"/>
</dbReference>
<dbReference type="Gene3D" id="3.90.25.10">
    <property type="entry name" value="UDP-galactose 4-epimerase, domain 1"/>
    <property type="match status" value="1"/>
</dbReference>
<dbReference type="InterPro" id="IPR036291">
    <property type="entry name" value="NAD(P)-bd_dom_sf"/>
</dbReference>
<evidence type="ECO:0000259" key="1">
    <source>
        <dbReference type="Pfam" id="PF05368"/>
    </source>
</evidence>
<gene>
    <name evidence="2" type="ORF">GFB56_18035</name>
</gene>
<name>A0AAW4FN29_9HYPH</name>
<dbReference type="RefSeq" id="WP_057213605.1">
    <property type="nucleotide sequence ID" value="NZ_CP083373.1"/>
</dbReference>
<dbReference type="PANTHER" id="PTHR43162:SF1">
    <property type="entry name" value="PRESTALK A DIFFERENTIATION PROTEIN A"/>
    <property type="match status" value="1"/>
</dbReference>
<protein>
    <submittedName>
        <fullName evidence="2">NmrA family NAD(P)-binding protein</fullName>
    </submittedName>
</protein>
<evidence type="ECO:0000313" key="2">
    <source>
        <dbReference type="EMBL" id="MBM3092696.1"/>
    </source>
</evidence>
<evidence type="ECO:0000313" key="3">
    <source>
        <dbReference type="Proteomes" id="UP000744980"/>
    </source>
</evidence>
<sequence>MSKAAVPVTGATTIIAGATGKLGQLIVRRLAALKQPVRILTRRPDAARRLFGESVQIAVGDFGDRTSLDTAVRGAGRLLLLSPISARLVTDQISAADAALAAGVRRIVKISGSDWTIDPPGHSISGDAHAAVERHLNSLALDTVSLRPNAWMQVSLANAVRQAIATDTVAAANPDAGVGYIDARDIADVAVDQLLADTVTGRTLNLTGPDIVSARQLADLLSTTLKRRFAVVEKPPLAASGDADFEHRAIAQFAKLIAAGRAATTTDVVKSLLGRPPRSVAAFISEHAAAEAALSE</sequence>
<dbReference type="EMBL" id="WXFA01000011">
    <property type="protein sequence ID" value="MBM3092696.1"/>
    <property type="molecule type" value="Genomic_DNA"/>
</dbReference>
<dbReference type="Pfam" id="PF05368">
    <property type="entry name" value="NmrA"/>
    <property type="match status" value="1"/>
</dbReference>
<dbReference type="Proteomes" id="UP000744980">
    <property type="component" value="Unassembled WGS sequence"/>
</dbReference>
<dbReference type="AlphaFoldDB" id="A0AAW4FN29"/>
<dbReference type="SUPFAM" id="SSF51735">
    <property type="entry name" value="NAD(P)-binding Rossmann-fold domains"/>
    <property type="match status" value="1"/>
</dbReference>